<keyword evidence="1" id="KW-0812">Transmembrane</keyword>
<name>A0A7R9BM77_9CRUS</name>
<dbReference type="OrthoDB" id="6138663at2759"/>
<evidence type="ECO:0008006" key="4">
    <source>
        <dbReference type="Google" id="ProtNLM"/>
    </source>
</evidence>
<proteinExistence type="predicted"/>
<accession>A0A7R9BM77</accession>
<dbReference type="InterPro" id="IPR027417">
    <property type="entry name" value="P-loop_NTPase"/>
</dbReference>
<dbReference type="InterPro" id="IPR051135">
    <property type="entry name" value="Gal/GlcNAc/GalNAc_ST"/>
</dbReference>
<dbReference type="GO" id="GO:0006044">
    <property type="term" value="P:N-acetylglucosamine metabolic process"/>
    <property type="evidence" value="ECO:0007669"/>
    <property type="project" value="TreeGrafter"/>
</dbReference>
<keyword evidence="1" id="KW-1133">Transmembrane helix</keyword>
<dbReference type="PANTHER" id="PTHR10704:SF44">
    <property type="entry name" value="LD35051P-RELATED"/>
    <property type="match status" value="1"/>
</dbReference>
<keyword evidence="1" id="KW-0472">Membrane</keyword>
<dbReference type="SUPFAM" id="SSF52540">
    <property type="entry name" value="P-loop containing nucleoside triphosphate hydrolases"/>
    <property type="match status" value="1"/>
</dbReference>
<protein>
    <recommendedName>
        <fullName evidence="4">Sulfotransferase</fullName>
    </recommendedName>
</protein>
<reference evidence="2" key="1">
    <citation type="submission" date="2020-11" db="EMBL/GenBank/DDBJ databases">
        <authorList>
            <person name="Tran Van P."/>
        </authorList>
    </citation>
    <scope>NUCLEOTIDE SEQUENCE</scope>
</reference>
<evidence type="ECO:0000313" key="2">
    <source>
        <dbReference type="EMBL" id="CAD7277937.1"/>
    </source>
</evidence>
<evidence type="ECO:0000256" key="1">
    <source>
        <dbReference type="SAM" id="Phobius"/>
    </source>
</evidence>
<keyword evidence="3" id="KW-1185">Reference proteome</keyword>
<gene>
    <name evidence="2" type="ORF">NMOB1V02_LOCUS5654</name>
</gene>
<dbReference type="EMBL" id="CAJPEX010001066">
    <property type="protein sequence ID" value="CAG0918089.1"/>
    <property type="molecule type" value="Genomic_DNA"/>
</dbReference>
<feature type="transmembrane region" description="Helical" evidence="1">
    <location>
        <begin position="6"/>
        <end position="24"/>
    </location>
</feature>
<evidence type="ECO:0000313" key="3">
    <source>
        <dbReference type="Proteomes" id="UP000678499"/>
    </source>
</evidence>
<dbReference type="GO" id="GO:0001517">
    <property type="term" value="F:N-acetylglucosamine 6-O-sulfotransferase activity"/>
    <property type="evidence" value="ECO:0007669"/>
    <property type="project" value="TreeGrafter"/>
</dbReference>
<dbReference type="EMBL" id="OA883103">
    <property type="protein sequence ID" value="CAD7277937.1"/>
    <property type="molecule type" value="Genomic_DNA"/>
</dbReference>
<dbReference type="PANTHER" id="PTHR10704">
    <property type="entry name" value="CARBOHYDRATE SULFOTRANSFERASE"/>
    <property type="match status" value="1"/>
</dbReference>
<dbReference type="Gene3D" id="3.40.50.300">
    <property type="entry name" value="P-loop containing nucleotide triphosphate hydrolases"/>
    <property type="match status" value="2"/>
</dbReference>
<sequence>MRPLGICRLGIGIIFATSVGMLLYHSRLYKRRMGERDPWASRLMKIVLPKASKVERVSSTSSLPLANSTLIHLSSFRYYKELCYSALGQMLQNALDSNLQREFRYNGLDGEEESKRKPLLVLIVAYWRSGSSFLGELLNQYPGVFYTYEPFHNFSMNAQIRGGRHALESARWVTSLASCRYDKLGTWLGHVQQPQYTWLIQHNARLWRVCRNFMPYCFDAQFNTEACGKHRIRVVKTVRLRLNLTTELLDGSVFRRPEVVGGGGGGFGALKVAPAIKARISLISSFPCLGRNCVGKGHINAFGWGYFAQKVPSIESQALALLNFERVIHLVRDPRAMAVSREDSRVAQWCTDSACVSPNVVCRDMEDDIKYEDLGTNSSAVAESLFRFLGLNSRILSVEKFLRLATSGKVDKGAWTNPYSVVRDSSATVNAWKHKISKEVLEVIQKSCSQVLKLLDYSVYDPSEFRCRNCTLLAPGAP</sequence>
<dbReference type="Proteomes" id="UP000678499">
    <property type="component" value="Unassembled WGS sequence"/>
</dbReference>
<dbReference type="GO" id="GO:0006790">
    <property type="term" value="P:sulfur compound metabolic process"/>
    <property type="evidence" value="ECO:0007669"/>
    <property type="project" value="TreeGrafter"/>
</dbReference>
<organism evidence="2">
    <name type="scientific">Notodromas monacha</name>
    <dbReference type="NCBI Taxonomy" id="399045"/>
    <lineage>
        <taxon>Eukaryota</taxon>
        <taxon>Metazoa</taxon>
        <taxon>Ecdysozoa</taxon>
        <taxon>Arthropoda</taxon>
        <taxon>Crustacea</taxon>
        <taxon>Oligostraca</taxon>
        <taxon>Ostracoda</taxon>
        <taxon>Podocopa</taxon>
        <taxon>Podocopida</taxon>
        <taxon>Cypridocopina</taxon>
        <taxon>Cypridoidea</taxon>
        <taxon>Cyprididae</taxon>
        <taxon>Notodromas</taxon>
    </lineage>
</organism>
<dbReference type="AlphaFoldDB" id="A0A7R9BM77"/>